<organism evidence="1 2">
    <name type="scientific">Lentinus brumalis</name>
    <dbReference type="NCBI Taxonomy" id="2498619"/>
    <lineage>
        <taxon>Eukaryota</taxon>
        <taxon>Fungi</taxon>
        <taxon>Dikarya</taxon>
        <taxon>Basidiomycota</taxon>
        <taxon>Agaricomycotina</taxon>
        <taxon>Agaricomycetes</taxon>
        <taxon>Polyporales</taxon>
        <taxon>Polyporaceae</taxon>
        <taxon>Lentinus</taxon>
    </lineage>
</organism>
<sequence length="176" mass="19356">MRPKDCLSPELGIEPAIIHSNSQEDKTDIVTAVNNSLDILLQHKSRSPVTGFVLVSDSSDTTRRAQMDLVLARAEVPIHSFGYGRSHDPASLGSCRTTQAGLIVDGNRLRIRKISAGALAILSSDGCNVDVKFGELRYGERKEMLVEPGQYRRLAEPDLAAEHTHASRRALDRRLL</sequence>
<name>A0A371DH29_9APHY</name>
<dbReference type="STRING" id="139420.A0A371DH29"/>
<dbReference type="Gene3D" id="3.40.50.410">
    <property type="entry name" value="von Willebrand factor, type A domain"/>
    <property type="match status" value="1"/>
</dbReference>
<dbReference type="EMBL" id="KZ857393">
    <property type="protein sequence ID" value="RDX51824.1"/>
    <property type="molecule type" value="Genomic_DNA"/>
</dbReference>
<keyword evidence="2" id="KW-1185">Reference proteome</keyword>
<evidence type="ECO:0000313" key="1">
    <source>
        <dbReference type="EMBL" id="RDX51824.1"/>
    </source>
</evidence>
<proteinExistence type="predicted"/>
<accession>A0A371DH29</accession>
<dbReference type="OrthoDB" id="299997at2759"/>
<gene>
    <name evidence="1" type="ORF">OH76DRAFT_1503898</name>
</gene>
<dbReference type="Proteomes" id="UP000256964">
    <property type="component" value="Unassembled WGS sequence"/>
</dbReference>
<dbReference type="AlphaFoldDB" id="A0A371DH29"/>
<protein>
    <submittedName>
        <fullName evidence="1">Uncharacterized protein</fullName>
    </submittedName>
</protein>
<reference evidence="1 2" key="1">
    <citation type="journal article" date="2018" name="Biotechnol. Biofuels">
        <title>Integrative visual omics of the white-rot fungus Polyporus brumalis exposes the biotechnological potential of its oxidative enzymes for delignifying raw plant biomass.</title>
        <authorList>
            <person name="Miyauchi S."/>
            <person name="Rancon A."/>
            <person name="Drula E."/>
            <person name="Hage H."/>
            <person name="Chaduli D."/>
            <person name="Favel A."/>
            <person name="Grisel S."/>
            <person name="Henrissat B."/>
            <person name="Herpoel-Gimbert I."/>
            <person name="Ruiz-Duenas F.J."/>
            <person name="Chevret D."/>
            <person name="Hainaut M."/>
            <person name="Lin J."/>
            <person name="Wang M."/>
            <person name="Pangilinan J."/>
            <person name="Lipzen A."/>
            <person name="Lesage-Meessen L."/>
            <person name="Navarro D."/>
            <person name="Riley R."/>
            <person name="Grigoriev I.V."/>
            <person name="Zhou S."/>
            <person name="Raouche S."/>
            <person name="Rosso M.N."/>
        </authorList>
    </citation>
    <scope>NUCLEOTIDE SEQUENCE [LARGE SCALE GENOMIC DNA]</scope>
    <source>
        <strain evidence="1 2">BRFM 1820</strain>
    </source>
</reference>
<evidence type="ECO:0000313" key="2">
    <source>
        <dbReference type="Proteomes" id="UP000256964"/>
    </source>
</evidence>
<dbReference type="InterPro" id="IPR036465">
    <property type="entry name" value="vWFA_dom_sf"/>
</dbReference>